<feature type="domain" description="FecR protein" evidence="2">
    <location>
        <begin position="193"/>
        <end position="293"/>
    </location>
</feature>
<evidence type="ECO:0000256" key="1">
    <source>
        <dbReference type="SAM" id="Phobius"/>
    </source>
</evidence>
<reference evidence="4 5" key="2">
    <citation type="submission" date="2019-09" db="EMBL/GenBank/DDBJ databases">
        <authorList>
            <person name="Jin C."/>
        </authorList>
    </citation>
    <scope>NUCLEOTIDE SEQUENCE [LARGE SCALE GENOMIC DNA]</scope>
    <source>
        <strain evidence="4 5">BN140078</strain>
    </source>
</reference>
<dbReference type="EMBL" id="VUOC01000001">
    <property type="protein sequence ID" value="KAA2245460.1"/>
    <property type="molecule type" value="Genomic_DNA"/>
</dbReference>
<proteinExistence type="predicted"/>
<dbReference type="AlphaFoldDB" id="A0A5B2W426"/>
<comment type="caution">
    <text evidence="4">The sequence shown here is derived from an EMBL/GenBank/DDBJ whole genome shotgun (WGS) entry which is preliminary data.</text>
</comment>
<dbReference type="InterPro" id="IPR032508">
    <property type="entry name" value="FecR_C"/>
</dbReference>
<feature type="transmembrane region" description="Helical" evidence="1">
    <location>
        <begin position="93"/>
        <end position="113"/>
    </location>
</feature>
<evidence type="ECO:0000313" key="5">
    <source>
        <dbReference type="Proteomes" id="UP000324611"/>
    </source>
</evidence>
<name>A0A5B2W426_9BACT</name>
<dbReference type="Pfam" id="PF04773">
    <property type="entry name" value="FecR"/>
    <property type="match status" value="1"/>
</dbReference>
<organism evidence="4 5">
    <name type="scientific">Chitinophaga agrisoli</name>
    <dbReference type="NCBI Taxonomy" id="2607653"/>
    <lineage>
        <taxon>Bacteria</taxon>
        <taxon>Pseudomonadati</taxon>
        <taxon>Bacteroidota</taxon>
        <taxon>Chitinophagia</taxon>
        <taxon>Chitinophagales</taxon>
        <taxon>Chitinophagaceae</taxon>
        <taxon>Chitinophaga</taxon>
    </lineage>
</organism>
<dbReference type="Gene3D" id="2.60.120.1440">
    <property type="match status" value="1"/>
</dbReference>
<evidence type="ECO:0000313" key="4">
    <source>
        <dbReference type="EMBL" id="KAA2245460.1"/>
    </source>
</evidence>
<dbReference type="Pfam" id="PF16344">
    <property type="entry name" value="FecR_C"/>
    <property type="match status" value="1"/>
</dbReference>
<feature type="domain" description="Protein FecR C-terminal" evidence="3">
    <location>
        <begin position="340"/>
        <end position="403"/>
    </location>
</feature>
<sequence length="405" mass="43980">MSIEQRLAYLVGQVAQQAATTEELQELSELINADQTGHTAREVELLLQKDLPAATPDYNETYWDQVASRILAADHPQQMPVGKIVPMRSRRPWMAAAIAVGLLLLASGVYWQLRKQPAAPTVAVTQTPAPANDVAPGGNKAVLVLADGTEVPLDSTGSGTLAQQGDTRITKPAAGQLLYSQAGNTTGNIRYNTLRTPRGGQFQVTLPDGTRVWLNAASTLRYPTAFNGRTRLVQLKGEAYFEVAANAAKPFKVNVLTSQSDSMEVAVLGTHFNIMAYDDEALVKTTLLEGAVQVSSGNSHKRLSSGQGASLNKQDYTLALHDNVNTEEAVAWKNGFIQLEGNDIQSAMRLIARWYDVEVVYKAPVPAHFRGIIPRNVPVSQVLKMMELTGEVHFEIKGKQLIVSP</sequence>
<keyword evidence="1" id="KW-1133">Transmembrane helix</keyword>
<dbReference type="FunFam" id="2.60.120.1440:FF:000001">
    <property type="entry name" value="Putative anti-sigma factor"/>
    <property type="match status" value="1"/>
</dbReference>
<gene>
    <name evidence="4" type="ORF">F0L74_05745</name>
</gene>
<dbReference type="GO" id="GO:0016989">
    <property type="term" value="F:sigma factor antagonist activity"/>
    <property type="evidence" value="ECO:0007669"/>
    <property type="project" value="TreeGrafter"/>
</dbReference>
<dbReference type="PANTHER" id="PTHR30273">
    <property type="entry name" value="PERIPLASMIC SIGNAL SENSOR AND SIGMA FACTOR ACTIVATOR FECR-RELATED"/>
    <property type="match status" value="1"/>
</dbReference>
<evidence type="ECO:0000259" key="3">
    <source>
        <dbReference type="Pfam" id="PF16344"/>
    </source>
</evidence>
<dbReference type="Gene3D" id="3.55.50.30">
    <property type="match status" value="1"/>
</dbReference>
<keyword evidence="5" id="KW-1185">Reference proteome</keyword>
<reference evidence="4 5" key="1">
    <citation type="submission" date="2019-09" db="EMBL/GenBank/DDBJ databases">
        <title>Chitinophaga ginsengihumi sp. nov., isolated from soil of ginseng rhizosphere.</title>
        <authorList>
            <person name="Lee J."/>
        </authorList>
    </citation>
    <scope>NUCLEOTIDE SEQUENCE [LARGE SCALE GENOMIC DNA]</scope>
    <source>
        <strain evidence="4 5">BN140078</strain>
    </source>
</reference>
<dbReference type="InterPro" id="IPR006860">
    <property type="entry name" value="FecR"/>
</dbReference>
<protein>
    <submittedName>
        <fullName evidence="4">FecR family protein</fullName>
    </submittedName>
</protein>
<dbReference type="InterPro" id="IPR012373">
    <property type="entry name" value="Ferrdict_sens_TM"/>
</dbReference>
<evidence type="ECO:0000259" key="2">
    <source>
        <dbReference type="Pfam" id="PF04773"/>
    </source>
</evidence>
<keyword evidence="1" id="KW-0812">Transmembrane</keyword>
<accession>A0A5B2W426</accession>
<keyword evidence="1" id="KW-0472">Membrane</keyword>
<dbReference type="RefSeq" id="WP_149836849.1">
    <property type="nucleotide sequence ID" value="NZ_VUOC01000001.1"/>
</dbReference>
<dbReference type="PANTHER" id="PTHR30273:SF2">
    <property type="entry name" value="PROTEIN FECR"/>
    <property type="match status" value="1"/>
</dbReference>
<dbReference type="Proteomes" id="UP000324611">
    <property type="component" value="Unassembled WGS sequence"/>
</dbReference>